<dbReference type="InterPro" id="IPR007393">
    <property type="entry name" value="YlxR_dom"/>
</dbReference>
<proteinExistence type="predicted"/>
<name>A0A4Y7RMG0_9FIRM</name>
<evidence type="ECO:0000313" key="2">
    <source>
        <dbReference type="EMBL" id="TEB10178.1"/>
    </source>
</evidence>
<dbReference type="Proteomes" id="UP000297597">
    <property type="component" value="Unassembled WGS sequence"/>
</dbReference>
<sequence>MSTVFSLSLNMNRGDTPVPKVKKIPQRMCVGCQEMKPKKQLIRVVRTPEDKIEIDPTGKRSGRGAYICPELDCLAKALKGKRLDKALQRSIGQELVEDLKKGLVK</sequence>
<comment type="caution">
    <text evidence="2">The sequence shown here is derived from an EMBL/GenBank/DDBJ whole genome shotgun (WGS) entry which is preliminary data.</text>
</comment>
<dbReference type="Pfam" id="PF04296">
    <property type="entry name" value="YlxR"/>
    <property type="match status" value="1"/>
</dbReference>
<evidence type="ECO:0000259" key="1">
    <source>
        <dbReference type="Pfam" id="PF04296"/>
    </source>
</evidence>
<dbReference type="InterPro" id="IPR035931">
    <property type="entry name" value="YlxR-like_sf"/>
</dbReference>
<gene>
    <name evidence="2" type="ORF">Pmgp_02583</name>
</gene>
<accession>A0A4Y7RMG0</accession>
<dbReference type="AlphaFoldDB" id="A0A4Y7RMG0"/>
<dbReference type="SUPFAM" id="SSF64376">
    <property type="entry name" value="YlxR-like"/>
    <property type="match status" value="1"/>
</dbReference>
<evidence type="ECO:0000313" key="3">
    <source>
        <dbReference type="Proteomes" id="UP000297597"/>
    </source>
</evidence>
<feature type="domain" description="YlxR" evidence="1">
    <location>
        <begin position="27"/>
        <end position="100"/>
    </location>
</feature>
<organism evidence="2 3">
    <name type="scientific">Pelotomaculum propionicicum</name>
    <dbReference type="NCBI Taxonomy" id="258475"/>
    <lineage>
        <taxon>Bacteria</taxon>
        <taxon>Bacillati</taxon>
        <taxon>Bacillota</taxon>
        <taxon>Clostridia</taxon>
        <taxon>Eubacteriales</taxon>
        <taxon>Desulfotomaculaceae</taxon>
        <taxon>Pelotomaculum</taxon>
    </lineage>
</organism>
<dbReference type="EMBL" id="QFFZ01000031">
    <property type="protein sequence ID" value="TEB10178.1"/>
    <property type="molecule type" value="Genomic_DNA"/>
</dbReference>
<dbReference type="CDD" id="cd00279">
    <property type="entry name" value="YlxR"/>
    <property type="match status" value="1"/>
</dbReference>
<dbReference type="Gene3D" id="3.30.1230.10">
    <property type="entry name" value="YlxR-like"/>
    <property type="match status" value="1"/>
</dbReference>
<protein>
    <recommendedName>
        <fullName evidence="1">YlxR domain-containing protein</fullName>
    </recommendedName>
</protein>
<dbReference type="PANTHER" id="PTHR34215:SF1">
    <property type="entry name" value="YLXR DOMAIN-CONTAINING PROTEIN"/>
    <property type="match status" value="1"/>
</dbReference>
<dbReference type="NCBIfam" id="NF047356">
    <property type="entry name" value="RNA_bind_RnpM"/>
    <property type="match status" value="1"/>
</dbReference>
<reference evidence="2 3" key="1">
    <citation type="journal article" date="2018" name="Environ. Microbiol.">
        <title>Novel energy conservation strategies and behaviour of Pelotomaculum schinkii driving syntrophic propionate catabolism.</title>
        <authorList>
            <person name="Hidalgo-Ahumada C.A.P."/>
            <person name="Nobu M.K."/>
            <person name="Narihiro T."/>
            <person name="Tamaki H."/>
            <person name="Liu W.T."/>
            <person name="Kamagata Y."/>
            <person name="Stams A.J.M."/>
            <person name="Imachi H."/>
            <person name="Sousa D.Z."/>
        </authorList>
    </citation>
    <scope>NUCLEOTIDE SEQUENCE [LARGE SCALE GENOMIC DNA]</scope>
    <source>
        <strain evidence="2 3">MGP</strain>
    </source>
</reference>
<keyword evidence="3" id="KW-1185">Reference proteome</keyword>
<dbReference type="InterPro" id="IPR037465">
    <property type="entry name" value="YlxR"/>
</dbReference>
<dbReference type="PANTHER" id="PTHR34215">
    <property type="entry name" value="BLL0784 PROTEIN"/>
    <property type="match status" value="1"/>
</dbReference>